<keyword evidence="5" id="KW-0418">Kinase</keyword>
<dbReference type="PROSITE" id="PS50011">
    <property type="entry name" value="PROTEIN_KINASE_DOM"/>
    <property type="match status" value="1"/>
</dbReference>
<evidence type="ECO:0000313" key="14">
    <source>
        <dbReference type="EMBL" id="CAD6991343.1"/>
    </source>
</evidence>
<feature type="region of interest" description="Disordered" evidence="11">
    <location>
        <begin position="1"/>
        <end position="65"/>
    </location>
</feature>
<dbReference type="PROSITE" id="PS00107">
    <property type="entry name" value="PROTEIN_KINASE_ATP"/>
    <property type="match status" value="1"/>
</dbReference>
<comment type="similarity">
    <text evidence="8">Belongs to the protein kinase superfamily. STE Ser/Thr protein kinase family. MAP kinase kinase subfamily.</text>
</comment>
<keyword evidence="12" id="KW-1133">Transmembrane helix</keyword>
<dbReference type="GO" id="GO:0004713">
    <property type="term" value="F:protein tyrosine kinase activity"/>
    <property type="evidence" value="ECO:0007669"/>
    <property type="project" value="UniProtKB-KW"/>
</dbReference>
<dbReference type="GO" id="GO:0004674">
    <property type="term" value="F:protein serine/threonine kinase activity"/>
    <property type="evidence" value="ECO:0007669"/>
    <property type="project" value="UniProtKB-KW"/>
</dbReference>
<evidence type="ECO:0000256" key="7">
    <source>
        <dbReference type="ARBA" id="ARBA00023137"/>
    </source>
</evidence>
<comment type="caution">
    <text evidence="14">The sequence shown here is derived from an EMBL/GenBank/DDBJ whole genome shotgun (WGS) entry which is preliminary data.</text>
</comment>
<keyword evidence="1" id="KW-0723">Serine/threonine-protein kinase</keyword>
<keyword evidence="3" id="KW-0808">Transferase</keyword>
<dbReference type="Gene3D" id="1.10.510.10">
    <property type="entry name" value="Transferase(Phosphotransferase) domain 1"/>
    <property type="match status" value="1"/>
</dbReference>
<feature type="compositionally biased region" description="Low complexity" evidence="11">
    <location>
        <begin position="35"/>
        <end position="58"/>
    </location>
</feature>
<evidence type="ECO:0000256" key="6">
    <source>
        <dbReference type="ARBA" id="ARBA00022840"/>
    </source>
</evidence>
<dbReference type="Gene3D" id="3.30.200.20">
    <property type="entry name" value="Phosphorylase Kinase, domain 1"/>
    <property type="match status" value="1"/>
</dbReference>
<dbReference type="Proteomes" id="UP000606786">
    <property type="component" value="Unassembled WGS sequence"/>
</dbReference>
<keyword evidence="12" id="KW-0472">Membrane</keyword>
<dbReference type="GO" id="GO:0005524">
    <property type="term" value="F:ATP binding"/>
    <property type="evidence" value="ECO:0007669"/>
    <property type="project" value="UniProtKB-UniRule"/>
</dbReference>
<feature type="domain" description="Protein kinase" evidence="13">
    <location>
        <begin position="117"/>
        <end position="267"/>
    </location>
</feature>
<accession>A0A811U1I2</accession>
<dbReference type="PANTHER" id="PTHR48013">
    <property type="entry name" value="DUAL SPECIFICITY MITOGEN-ACTIVATED PROTEIN KINASE KINASE 5-RELATED"/>
    <property type="match status" value="1"/>
</dbReference>
<dbReference type="FunFam" id="3.30.200.20:FF:000126">
    <property type="entry name" value="Dual specificity mitogen-activated protein kinase kinase 4"/>
    <property type="match status" value="1"/>
</dbReference>
<organism evidence="14 15">
    <name type="scientific">Ceratitis capitata</name>
    <name type="common">Mediterranean fruit fly</name>
    <name type="synonym">Tephritis capitata</name>
    <dbReference type="NCBI Taxonomy" id="7213"/>
    <lineage>
        <taxon>Eukaryota</taxon>
        <taxon>Metazoa</taxon>
        <taxon>Ecdysozoa</taxon>
        <taxon>Arthropoda</taxon>
        <taxon>Hexapoda</taxon>
        <taxon>Insecta</taxon>
        <taxon>Pterygota</taxon>
        <taxon>Neoptera</taxon>
        <taxon>Endopterygota</taxon>
        <taxon>Diptera</taxon>
        <taxon>Brachycera</taxon>
        <taxon>Muscomorpha</taxon>
        <taxon>Tephritoidea</taxon>
        <taxon>Tephritidae</taxon>
        <taxon>Ceratitis</taxon>
        <taxon>Ceratitis</taxon>
    </lineage>
</organism>
<evidence type="ECO:0000256" key="10">
    <source>
        <dbReference type="PROSITE-ProRule" id="PRU10141"/>
    </source>
</evidence>
<dbReference type="Pfam" id="PF00069">
    <property type="entry name" value="Pkinase"/>
    <property type="match status" value="1"/>
</dbReference>
<dbReference type="EC" id="2.7.12.2" evidence="9"/>
<evidence type="ECO:0000256" key="3">
    <source>
        <dbReference type="ARBA" id="ARBA00022679"/>
    </source>
</evidence>
<reference evidence="14" key="1">
    <citation type="submission" date="2020-11" db="EMBL/GenBank/DDBJ databases">
        <authorList>
            <person name="Whitehead M."/>
        </authorList>
    </citation>
    <scope>NUCLEOTIDE SEQUENCE</scope>
    <source>
        <strain evidence="14">EGII</strain>
    </source>
</reference>
<proteinExistence type="inferred from homology"/>
<dbReference type="EMBL" id="CAJHJT010000001">
    <property type="protein sequence ID" value="CAD6991343.1"/>
    <property type="molecule type" value="Genomic_DNA"/>
</dbReference>
<dbReference type="SMART" id="SM00220">
    <property type="entry name" value="S_TKc"/>
    <property type="match status" value="1"/>
</dbReference>
<keyword evidence="6 10" id="KW-0067">ATP-binding</keyword>
<name>A0A811U1I2_CERCA</name>
<evidence type="ECO:0000256" key="9">
    <source>
        <dbReference type="ARBA" id="ARBA00038999"/>
    </source>
</evidence>
<keyword evidence="4 10" id="KW-0547">Nucleotide-binding</keyword>
<dbReference type="InterPro" id="IPR011009">
    <property type="entry name" value="Kinase-like_dom_sf"/>
</dbReference>
<feature type="compositionally biased region" description="Polar residues" evidence="11">
    <location>
        <begin position="24"/>
        <end position="34"/>
    </location>
</feature>
<dbReference type="InterPro" id="IPR017441">
    <property type="entry name" value="Protein_kinase_ATP_BS"/>
</dbReference>
<keyword evidence="7" id="KW-0829">Tyrosine-protein kinase</keyword>
<evidence type="ECO:0000256" key="4">
    <source>
        <dbReference type="ARBA" id="ARBA00022741"/>
    </source>
</evidence>
<gene>
    <name evidence="14" type="ORF">CCAP1982_LOCUS272</name>
</gene>
<keyword evidence="12" id="KW-0812">Transmembrane</keyword>
<dbReference type="PANTHER" id="PTHR48013:SF15">
    <property type="entry name" value="DUAL SPECIFICITY MITOGEN-ACTIVATED PROTEIN KINASE KINASE 4"/>
    <property type="match status" value="1"/>
</dbReference>
<feature type="binding site" evidence="10">
    <location>
        <position position="145"/>
    </location>
    <ligand>
        <name>ATP</name>
        <dbReference type="ChEBI" id="CHEBI:30616"/>
    </ligand>
</feature>
<evidence type="ECO:0000256" key="8">
    <source>
        <dbReference type="ARBA" id="ARBA00038035"/>
    </source>
</evidence>
<evidence type="ECO:0000256" key="11">
    <source>
        <dbReference type="SAM" id="MobiDB-lite"/>
    </source>
</evidence>
<feature type="compositionally biased region" description="Polar residues" evidence="11">
    <location>
        <begin position="1"/>
        <end position="16"/>
    </location>
</feature>
<dbReference type="InterPro" id="IPR000719">
    <property type="entry name" value="Prot_kinase_dom"/>
</dbReference>
<keyword evidence="15" id="KW-1185">Reference proteome</keyword>
<evidence type="ECO:0000259" key="13">
    <source>
        <dbReference type="PROSITE" id="PS50011"/>
    </source>
</evidence>
<sequence>MTERPSNLFTAGSSRPRNPPSELNLGTFNGRQPPSFSSTSSGSASSNLSTSSASSSSSHNLVQRFCAPPQPAPVVAPVAVPAPTTNNQERTRERIKQQACGKLLIDEEFYHFTSDDLTDVGEIGRGAFGTVNKMIFKVGKVMAVKRIRSTVDEKEQKQLLMDLEVVMNSNECPYIVQFYGALFKEGDCWICMELMDTSLDKFYKYIYERKQQRIPESILTKITVATVQALNYLKEELSIIHRDVNPAIYCCIVAAILSYVISVFAVN</sequence>
<dbReference type="OrthoDB" id="10252354at2759"/>
<feature type="transmembrane region" description="Helical" evidence="12">
    <location>
        <begin position="246"/>
        <end position="266"/>
    </location>
</feature>
<keyword evidence="2" id="KW-0597">Phosphoprotein</keyword>
<evidence type="ECO:0000256" key="5">
    <source>
        <dbReference type="ARBA" id="ARBA00022777"/>
    </source>
</evidence>
<dbReference type="SUPFAM" id="SSF56112">
    <property type="entry name" value="Protein kinase-like (PK-like)"/>
    <property type="match status" value="1"/>
</dbReference>
<evidence type="ECO:0000256" key="1">
    <source>
        <dbReference type="ARBA" id="ARBA00022527"/>
    </source>
</evidence>
<evidence type="ECO:0000313" key="15">
    <source>
        <dbReference type="Proteomes" id="UP000606786"/>
    </source>
</evidence>
<dbReference type="GO" id="GO:0008545">
    <property type="term" value="F:JUN kinase kinase activity"/>
    <property type="evidence" value="ECO:0007669"/>
    <property type="project" value="TreeGrafter"/>
</dbReference>
<dbReference type="AlphaFoldDB" id="A0A811U1I2"/>
<evidence type="ECO:0000256" key="2">
    <source>
        <dbReference type="ARBA" id="ARBA00022553"/>
    </source>
</evidence>
<evidence type="ECO:0000256" key="12">
    <source>
        <dbReference type="SAM" id="Phobius"/>
    </source>
</evidence>
<protein>
    <recommendedName>
        <fullName evidence="9">mitogen-activated protein kinase kinase</fullName>
        <ecNumber evidence="9">2.7.12.2</ecNumber>
    </recommendedName>
</protein>